<feature type="transmembrane region" description="Helical" evidence="2">
    <location>
        <begin position="217"/>
        <end position="239"/>
    </location>
</feature>
<dbReference type="PANTHER" id="PTHR34473">
    <property type="entry name" value="UPF0699 TRANSMEMBRANE PROTEIN YDBS"/>
    <property type="match status" value="1"/>
</dbReference>
<keyword evidence="2" id="KW-0812">Transmembrane</keyword>
<dbReference type="STRING" id="285351.SAMN04488035_2000"/>
<dbReference type="EMBL" id="FONZ01000003">
    <property type="protein sequence ID" value="SFF21160.1"/>
    <property type="molecule type" value="Genomic_DNA"/>
</dbReference>
<feature type="compositionally biased region" description="Low complexity" evidence="1">
    <location>
        <begin position="14"/>
        <end position="23"/>
    </location>
</feature>
<keyword evidence="5" id="KW-1185">Reference proteome</keyword>
<gene>
    <name evidence="4" type="ORF">SAMN04488035_2000</name>
</gene>
<feature type="domain" description="YdbS-like PH" evidence="3">
    <location>
        <begin position="98"/>
        <end position="176"/>
    </location>
</feature>
<dbReference type="RefSeq" id="WP_229828734.1">
    <property type="nucleotide sequence ID" value="NZ_BNAN01000003.1"/>
</dbReference>
<dbReference type="InterPro" id="IPR014529">
    <property type="entry name" value="UCP026631"/>
</dbReference>
<name>A0A1I2GVJ7_9MICO</name>
<dbReference type="Proteomes" id="UP000198520">
    <property type="component" value="Unassembled WGS sequence"/>
</dbReference>
<evidence type="ECO:0000313" key="5">
    <source>
        <dbReference type="Proteomes" id="UP000198520"/>
    </source>
</evidence>
<evidence type="ECO:0000256" key="1">
    <source>
        <dbReference type="SAM" id="MobiDB-lite"/>
    </source>
</evidence>
<feature type="domain" description="YdbS-like PH" evidence="3">
    <location>
        <begin position="390"/>
        <end position="466"/>
    </location>
</feature>
<evidence type="ECO:0000313" key="4">
    <source>
        <dbReference type="EMBL" id="SFF21160.1"/>
    </source>
</evidence>
<feature type="transmembrane region" description="Helical" evidence="2">
    <location>
        <begin position="41"/>
        <end position="57"/>
    </location>
</feature>
<dbReference type="Pfam" id="PF03703">
    <property type="entry name" value="bPH_2"/>
    <property type="match status" value="3"/>
</dbReference>
<dbReference type="PANTHER" id="PTHR34473:SF2">
    <property type="entry name" value="UPF0699 TRANSMEMBRANE PROTEIN YDBT"/>
    <property type="match status" value="1"/>
</dbReference>
<feature type="region of interest" description="Disordered" evidence="1">
    <location>
        <begin position="1"/>
        <end position="24"/>
    </location>
</feature>
<evidence type="ECO:0000256" key="2">
    <source>
        <dbReference type="SAM" id="Phobius"/>
    </source>
</evidence>
<dbReference type="AlphaFoldDB" id="A0A1I2GVJ7"/>
<sequence length="513" mass="54570">MSAVPPPPPPAPAAPSGETAAPPLGVPDDGLDWRRMHPVTPVVRGWGVIVVLFLVGFNQVATDVEGAGEVVSSVNPLWFVGGLAFFALVVFLYSALAWRMMRYAVGAEAVHLRQGIVFRQQRQARLDRLQAVDIVQPLVARIFGLAELRLEVAGGADSAVKVGFLKIGDAETLRAELLARAAGVTVAEGEAAPVAPEEQVIQVEPGMLVGSLLRTGALLAFLAILVGLGVAAVLAHTAAPLLSAIPGLIGFGSYLAQRFVGEYGFVGAVSPDGIRLRRGLLETRSQTIPPGRVQAIRLSQPLLWRRKDWWRVEVNVAGYGSITADAKSSSQVLLPVGDRRAALDALWLVLPDLGLTDALAVLDEALVGSGPSETFTTSPRSARILDPLTWRRNGFAVAPRALLLRQGRLVRQLVVVPHERTQSLGVEQGPLQRRLGVASFALHTTVGPVTPQIAHLAEADAARLLAEQDERARTARNSEGPELWMRQIATEPVAEVVTEPVTEPAAEPTGDGA</sequence>
<feature type="domain" description="YdbS-like PH" evidence="3">
    <location>
        <begin position="269"/>
        <end position="322"/>
    </location>
</feature>
<proteinExistence type="predicted"/>
<reference evidence="5" key="1">
    <citation type="submission" date="2016-10" db="EMBL/GenBank/DDBJ databases">
        <authorList>
            <person name="Varghese N."/>
            <person name="Submissions S."/>
        </authorList>
    </citation>
    <scope>NUCLEOTIDE SEQUENCE [LARGE SCALE GENOMIC DNA]</scope>
    <source>
        <strain evidence="5">DSM 19083</strain>
    </source>
</reference>
<accession>A0A1I2GVJ7</accession>
<evidence type="ECO:0000259" key="3">
    <source>
        <dbReference type="Pfam" id="PF03703"/>
    </source>
</evidence>
<dbReference type="PIRSF" id="PIRSF026631">
    <property type="entry name" value="UCP026631"/>
    <property type="match status" value="1"/>
</dbReference>
<organism evidence="4 5">
    <name type="scientific">Flavimobilis marinus</name>
    <dbReference type="NCBI Taxonomy" id="285351"/>
    <lineage>
        <taxon>Bacteria</taxon>
        <taxon>Bacillati</taxon>
        <taxon>Actinomycetota</taxon>
        <taxon>Actinomycetes</taxon>
        <taxon>Micrococcales</taxon>
        <taxon>Jonesiaceae</taxon>
        <taxon>Flavimobilis</taxon>
    </lineage>
</organism>
<feature type="compositionally biased region" description="Pro residues" evidence="1">
    <location>
        <begin position="1"/>
        <end position="13"/>
    </location>
</feature>
<keyword evidence="2" id="KW-1133">Transmembrane helix</keyword>
<feature type="transmembrane region" description="Helical" evidence="2">
    <location>
        <begin position="77"/>
        <end position="96"/>
    </location>
</feature>
<dbReference type="InterPro" id="IPR005182">
    <property type="entry name" value="YdbS-like_PH"/>
</dbReference>
<keyword evidence="2" id="KW-0472">Membrane</keyword>
<protein>
    <submittedName>
        <fullName evidence="4">Putative membrane protein</fullName>
    </submittedName>
</protein>